<reference evidence="2" key="1">
    <citation type="journal article" date="2022" name="Mol. Ecol. Resour.">
        <title>The genomes of chicory, endive, great burdock and yacon provide insights into Asteraceae palaeo-polyploidization history and plant inulin production.</title>
        <authorList>
            <person name="Fan W."/>
            <person name="Wang S."/>
            <person name="Wang H."/>
            <person name="Wang A."/>
            <person name="Jiang F."/>
            <person name="Liu H."/>
            <person name="Zhao H."/>
            <person name="Xu D."/>
            <person name="Zhang Y."/>
        </authorList>
    </citation>
    <scope>NUCLEOTIDE SEQUENCE [LARGE SCALE GENOMIC DNA]</scope>
    <source>
        <strain evidence="2">cv. Punajuju</strain>
    </source>
</reference>
<organism evidence="1 2">
    <name type="scientific">Cichorium intybus</name>
    <name type="common">Chicory</name>
    <dbReference type="NCBI Taxonomy" id="13427"/>
    <lineage>
        <taxon>Eukaryota</taxon>
        <taxon>Viridiplantae</taxon>
        <taxon>Streptophyta</taxon>
        <taxon>Embryophyta</taxon>
        <taxon>Tracheophyta</taxon>
        <taxon>Spermatophyta</taxon>
        <taxon>Magnoliopsida</taxon>
        <taxon>eudicotyledons</taxon>
        <taxon>Gunneridae</taxon>
        <taxon>Pentapetalae</taxon>
        <taxon>asterids</taxon>
        <taxon>campanulids</taxon>
        <taxon>Asterales</taxon>
        <taxon>Asteraceae</taxon>
        <taxon>Cichorioideae</taxon>
        <taxon>Cichorieae</taxon>
        <taxon>Cichoriinae</taxon>
        <taxon>Cichorium</taxon>
    </lineage>
</organism>
<name>A0ACB9FB02_CICIN</name>
<accession>A0ACB9FB02</accession>
<dbReference type="Proteomes" id="UP001055811">
    <property type="component" value="Linkage Group LG03"/>
</dbReference>
<evidence type="ECO:0000313" key="2">
    <source>
        <dbReference type="Proteomes" id="UP001055811"/>
    </source>
</evidence>
<comment type="caution">
    <text evidence="1">The sequence shown here is derived from an EMBL/GenBank/DDBJ whole genome shotgun (WGS) entry which is preliminary data.</text>
</comment>
<dbReference type="EMBL" id="CM042011">
    <property type="protein sequence ID" value="KAI3768020.1"/>
    <property type="molecule type" value="Genomic_DNA"/>
</dbReference>
<gene>
    <name evidence="1" type="ORF">L2E82_18451</name>
</gene>
<evidence type="ECO:0000313" key="1">
    <source>
        <dbReference type="EMBL" id="KAI3768020.1"/>
    </source>
</evidence>
<reference evidence="1 2" key="2">
    <citation type="journal article" date="2022" name="Mol. Ecol. Resour.">
        <title>The genomes of chicory, endive, great burdock and yacon provide insights into Asteraceae paleo-polyploidization history and plant inulin production.</title>
        <authorList>
            <person name="Fan W."/>
            <person name="Wang S."/>
            <person name="Wang H."/>
            <person name="Wang A."/>
            <person name="Jiang F."/>
            <person name="Liu H."/>
            <person name="Zhao H."/>
            <person name="Xu D."/>
            <person name="Zhang Y."/>
        </authorList>
    </citation>
    <scope>NUCLEOTIDE SEQUENCE [LARGE SCALE GENOMIC DNA]</scope>
    <source>
        <strain evidence="2">cv. Punajuju</strain>
        <tissue evidence="1">Leaves</tissue>
    </source>
</reference>
<keyword evidence="2" id="KW-1185">Reference proteome</keyword>
<sequence>MNCKSTTLFSPNTANSSSRSRQAVVLKKNPPDSALLDSLHDAVAEENPNQSGHVAFLFPGTDPTPSMEINQWKSSFGDDDSNKFVLIAFDGTWKHAKEMVFASFRPNGGGKPVGFSVNHSGSNHGANPFDGHSGNNRGRIPNGLTTDALAQALMDPRFPTKELQNHEQWTIEVKKTQHGSRFCSRGFGKLYKRIYNGEDVAIKLLEKPEDDLEKSNLMEKQFQQRMHTDRNETVPQNWSLWISSSTTRLFFHGILALKGHLAEENNIPFIYRIDAAHGHINVNKSTIFPHNVNLGVTRQV</sequence>
<proteinExistence type="predicted"/>
<protein>
    <submittedName>
        <fullName evidence="1">Uncharacterized protein</fullName>
    </submittedName>
</protein>